<comment type="pathway">
    <text evidence="1">Carbohydrate degradation; glycolysis; D-glyceraldehyde 3-phosphate and glycerone phosphate from D-glucose: step 1/4.</text>
</comment>
<dbReference type="Proteomes" id="UP000092600">
    <property type="component" value="Unassembled WGS sequence"/>
</dbReference>
<feature type="domain" description="Hexokinase N-terminal" evidence="13">
    <location>
        <begin position="50"/>
        <end position="233"/>
    </location>
</feature>
<dbReference type="PANTHER" id="PTHR19443">
    <property type="entry name" value="HEXOKINASE"/>
    <property type="match status" value="1"/>
</dbReference>
<evidence type="ECO:0000256" key="9">
    <source>
        <dbReference type="ARBA" id="ARBA00044613"/>
    </source>
</evidence>
<dbReference type="PROSITE" id="PS51748">
    <property type="entry name" value="HEXOKINASE_2"/>
    <property type="match status" value="1"/>
</dbReference>
<feature type="domain" description="Hexokinase C-terminal" evidence="14">
    <location>
        <begin position="268"/>
        <end position="446"/>
    </location>
</feature>
<evidence type="ECO:0000256" key="10">
    <source>
        <dbReference type="ARBA" id="ARBA00047905"/>
    </source>
</evidence>
<keyword evidence="7 12" id="KW-0067">ATP-binding</keyword>
<comment type="pathway">
    <text evidence="2">Carbohydrate metabolism; hexose metabolism.</text>
</comment>
<comment type="similarity">
    <text evidence="3 12">Belongs to the hexokinase family.</text>
</comment>
<dbReference type="Gene3D" id="3.40.367.20">
    <property type="match status" value="1"/>
</dbReference>
<dbReference type="GO" id="GO:0001678">
    <property type="term" value="P:intracellular glucose homeostasis"/>
    <property type="evidence" value="ECO:0007669"/>
    <property type="project" value="InterPro"/>
</dbReference>
<dbReference type="GO" id="GO:0005739">
    <property type="term" value="C:mitochondrion"/>
    <property type="evidence" value="ECO:0007669"/>
    <property type="project" value="TreeGrafter"/>
</dbReference>
<keyword evidence="6 12" id="KW-0418">Kinase</keyword>
<evidence type="ECO:0000256" key="4">
    <source>
        <dbReference type="ARBA" id="ARBA00022679"/>
    </source>
</evidence>
<evidence type="ECO:0000313" key="16">
    <source>
        <dbReference type="Proteomes" id="UP000092600"/>
    </source>
</evidence>
<comment type="catalytic activity">
    <reaction evidence="11">
        <text>D-glucose + ATP = D-glucose 6-phosphate + ADP + H(+)</text>
        <dbReference type="Rhea" id="RHEA:17825"/>
        <dbReference type="ChEBI" id="CHEBI:4167"/>
        <dbReference type="ChEBI" id="CHEBI:15378"/>
        <dbReference type="ChEBI" id="CHEBI:30616"/>
        <dbReference type="ChEBI" id="CHEBI:61548"/>
        <dbReference type="ChEBI" id="CHEBI:456216"/>
        <dbReference type="EC" id="2.7.1.1"/>
    </reaction>
    <physiologicalReaction direction="left-to-right" evidence="11">
        <dbReference type="Rhea" id="RHEA:17826"/>
    </physiologicalReaction>
</comment>
<evidence type="ECO:0000259" key="13">
    <source>
        <dbReference type="Pfam" id="PF00349"/>
    </source>
</evidence>
<name>A0A199US82_ANACO</name>
<evidence type="ECO:0000256" key="1">
    <source>
        <dbReference type="ARBA" id="ARBA00004888"/>
    </source>
</evidence>
<dbReference type="Pfam" id="PF03727">
    <property type="entry name" value="Hexokinase_2"/>
    <property type="match status" value="1"/>
</dbReference>
<proteinExistence type="inferred from homology"/>
<gene>
    <name evidence="15" type="ORF">ACMD2_12052</name>
</gene>
<evidence type="ECO:0000256" key="12">
    <source>
        <dbReference type="RuleBase" id="RU362007"/>
    </source>
</evidence>
<dbReference type="AlphaFoldDB" id="A0A199US82"/>
<comment type="caution">
    <text evidence="15">The sequence shown here is derived from an EMBL/GenBank/DDBJ whole genome shotgun (WGS) entry which is preliminary data.</text>
</comment>
<dbReference type="GO" id="GO:0005524">
    <property type="term" value="F:ATP binding"/>
    <property type="evidence" value="ECO:0007669"/>
    <property type="project" value="UniProtKB-UniRule"/>
</dbReference>
<comment type="catalytic activity">
    <reaction evidence="10">
        <text>D-fructose + ATP = D-fructose 6-phosphate + ADP + H(+)</text>
        <dbReference type="Rhea" id="RHEA:16125"/>
        <dbReference type="ChEBI" id="CHEBI:15378"/>
        <dbReference type="ChEBI" id="CHEBI:30616"/>
        <dbReference type="ChEBI" id="CHEBI:37721"/>
        <dbReference type="ChEBI" id="CHEBI:61527"/>
        <dbReference type="ChEBI" id="CHEBI:456216"/>
        <dbReference type="EC" id="2.7.1.1"/>
    </reaction>
    <physiologicalReaction direction="left-to-right" evidence="10">
        <dbReference type="Rhea" id="RHEA:16126"/>
    </physiologicalReaction>
</comment>
<keyword evidence="5 12" id="KW-0547">Nucleotide-binding</keyword>
<accession>A0A199US82</accession>
<dbReference type="EC" id="2.7.1.-" evidence="12"/>
<dbReference type="GO" id="GO:0005536">
    <property type="term" value="F:D-glucose binding"/>
    <property type="evidence" value="ECO:0007669"/>
    <property type="project" value="InterPro"/>
</dbReference>
<dbReference type="UniPathway" id="UPA00242"/>
<dbReference type="Gene3D" id="3.30.420.40">
    <property type="match status" value="1"/>
</dbReference>
<dbReference type="InterPro" id="IPR043129">
    <property type="entry name" value="ATPase_NBD"/>
</dbReference>
<dbReference type="FunFam" id="3.30.420.40:FF:000034">
    <property type="entry name" value="Phosphotransferase"/>
    <property type="match status" value="1"/>
</dbReference>
<organism evidence="15 16">
    <name type="scientific">Ananas comosus</name>
    <name type="common">Pineapple</name>
    <name type="synonym">Ananas ananas</name>
    <dbReference type="NCBI Taxonomy" id="4615"/>
    <lineage>
        <taxon>Eukaryota</taxon>
        <taxon>Viridiplantae</taxon>
        <taxon>Streptophyta</taxon>
        <taxon>Embryophyta</taxon>
        <taxon>Tracheophyta</taxon>
        <taxon>Spermatophyta</taxon>
        <taxon>Magnoliopsida</taxon>
        <taxon>Liliopsida</taxon>
        <taxon>Poales</taxon>
        <taxon>Bromeliaceae</taxon>
        <taxon>Bromelioideae</taxon>
        <taxon>Ananas</taxon>
    </lineage>
</organism>
<keyword evidence="4 12" id="KW-0808">Transferase</keyword>
<reference evidence="15 16" key="1">
    <citation type="journal article" date="2016" name="DNA Res.">
        <title>The draft genome of MD-2 pineapple using hybrid error correction of long reads.</title>
        <authorList>
            <person name="Redwan R.M."/>
            <person name="Saidin A."/>
            <person name="Kumar S.V."/>
        </authorList>
    </citation>
    <scope>NUCLEOTIDE SEQUENCE [LARGE SCALE GENOMIC DNA]</scope>
    <source>
        <strain evidence="16">cv. MD2</strain>
        <tissue evidence="15">Leaf</tissue>
    </source>
</reference>
<dbReference type="GO" id="GO:0004340">
    <property type="term" value="F:glucokinase activity"/>
    <property type="evidence" value="ECO:0007669"/>
    <property type="project" value="TreeGrafter"/>
</dbReference>
<dbReference type="UniPathway" id="UPA00109">
    <property type="reaction ID" value="UER00180"/>
</dbReference>
<dbReference type="GO" id="GO:0006096">
    <property type="term" value="P:glycolytic process"/>
    <property type="evidence" value="ECO:0007669"/>
    <property type="project" value="UniProtKB-UniPathway"/>
</dbReference>
<dbReference type="EMBL" id="LSRQ01005409">
    <property type="protein sequence ID" value="OAY67667.1"/>
    <property type="molecule type" value="Genomic_DNA"/>
</dbReference>
<evidence type="ECO:0000256" key="7">
    <source>
        <dbReference type="ARBA" id="ARBA00022840"/>
    </source>
</evidence>
<evidence type="ECO:0000256" key="11">
    <source>
        <dbReference type="ARBA" id="ARBA00048160"/>
    </source>
</evidence>
<dbReference type="GO" id="GO:0005829">
    <property type="term" value="C:cytosol"/>
    <property type="evidence" value="ECO:0007669"/>
    <property type="project" value="TreeGrafter"/>
</dbReference>
<dbReference type="InterPro" id="IPR022673">
    <property type="entry name" value="Hexokinase_C"/>
</dbReference>
<dbReference type="GO" id="GO:0006006">
    <property type="term" value="P:glucose metabolic process"/>
    <property type="evidence" value="ECO:0007669"/>
    <property type="project" value="TreeGrafter"/>
</dbReference>
<dbReference type="InterPro" id="IPR022672">
    <property type="entry name" value="Hexokinase_N"/>
</dbReference>
<evidence type="ECO:0000256" key="6">
    <source>
        <dbReference type="ARBA" id="ARBA00022777"/>
    </source>
</evidence>
<dbReference type="PANTHER" id="PTHR19443:SF16">
    <property type="entry name" value="HEXOKINASE TYPE 1-RELATED"/>
    <property type="match status" value="1"/>
</dbReference>
<dbReference type="SUPFAM" id="SSF53067">
    <property type="entry name" value="Actin-like ATPase domain"/>
    <property type="match status" value="2"/>
</dbReference>
<dbReference type="STRING" id="4615.A0A199US82"/>
<evidence type="ECO:0000313" key="15">
    <source>
        <dbReference type="EMBL" id="OAY67667.1"/>
    </source>
</evidence>
<dbReference type="Pfam" id="PF00349">
    <property type="entry name" value="Hexokinase_1"/>
    <property type="match status" value="1"/>
</dbReference>
<evidence type="ECO:0000259" key="14">
    <source>
        <dbReference type="Pfam" id="PF03727"/>
    </source>
</evidence>
<keyword evidence="8 12" id="KW-0324">Glycolysis</keyword>
<dbReference type="PRINTS" id="PR00475">
    <property type="entry name" value="HEXOKINASE"/>
</dbReference>
<comment type="catalytic activity">
    <reaction evidence="9">
        <text>a D-hexose + ATP = a D-hexose 6-phosphate + ADP + H(+)</text>
        <dbReference type="Rhea" id="RHEA:22740"/>
        <dbReference type="ChEBI" id="CHEBI:4194"/>
        <dbReference type="ChEBI" id="CHEBI:15378"/>
        <dbReference type="ChEBI" id="CHEBI:30616"/>
        <dbReference type="ChEBI" id="CHEBI:229467"/>
        <dbReference type="ChEBI" id="CHEBI:456216"/>
        <dbReference type="EC" id="2.7.1.1"/>
    </reaction>
    <physiologicalReaction direction="left-to-right" evidence="9">
        <dbReference type="Rhea" id="RHEA:22741"/>
    </physiologicalReaction>
</comment>
<dbReference type="InterPro" id="IPR001312">
    <property type="entry name" value="Hexokinase"/>
</dbReference>
<sequence>MGKAEGAAAAAAAAAVVAAAAAVVWRRRSGGWRAEEMARELEERCAAPGMEGLRRIAGEMAAEMAAGLAEDGESKVKMLVTFVDNLPAGSEKGLFYALDLGGTNFRVLRLQLGGKERHIVKQESREVSIPPHLMVGTSAPRFVDSEGGDFRLPEEVQRRGREDFGVVTFSFPVRQFSIASGILIKWTKGFSIEDAVGEDVVAELTKAMEKQGVDMRVAVLVNDTVGTLAGGRYHDEDVAVAVILGTGTNAAYVEKAHAIPKWNGLYPKSGNMIFEKLISGMYLGEIVRRVLLKMAKEAALFGDTVPAKLKTPFILRTPDISAMHHDTTPDLKIVEKKLKENLEITNTSVKTRKLVVKVCDIIAKRAARLAAAGIAGILKKQGRDTRGDGEKRTAVAIDGGLFEHYKEFRECLKSTLEELLGEAASRSVVVKLANDGSGIGAALLAASHSQYNELEE</sequence>
<dbReference type="GO" id="GO:0008865">
    <property type="term" value="F:fructokinase activity"/>
    <property type="evidence" value="ECO:0007669"/>
    <property type="project" value="TreeGrafter"/>
</dbReference>
<evidence type="ECO:0000256" key="2">
    <source>
        <dbReference type="ARBA" id="ARBA00005028"/>
    </source>
</evidence>
<evidence type="ECO:0000256" key="5">
    <source>
        <dbReference type="ARBA" id="ARBA00022741"/>
    </source>
</evidence>
<evidence type="ECO:0000256" key="3">
    <source>
        <dbReference type="ARBA" id="ARBA00009225"/>
    </source>
</evidence>
<protein>
    <recommendedName>
        <fullName evidence="12">Phosphotransferase</fullName>
        <ecNumber evidence="12">2.7.1.-</ecNumber>
    </recommendedName>
</protein>
<evidence type="ECO:0000256" key="8">
    <source>
        <dbReference type="ARBA" id="ARBA00023152"/>
    </source>
</evidence>